<organism evidence="1 2">
    <name type="scientific">Candidatus Giovannonibacteria bacterium RIFCSPLOWO2_01_FULL_46_13</name>
    <dbReference type="NCBI Taxonomy" id="1798352"/>
    <lineage>
        <taxon>Bacteria</taxon>
        <taxon>Candidatus Giovannoniibacteriota</taxon>
    </lineage>
</organism>
<accession>A0A1F5X5C9</accession>
<comment type="caution">
    <text evidence="1">The sequence shown here is derived from an EMBL/GenBank/DDBJ whole genome shotgun (WGS) entry which is preliminary data.</text>
</comment>
<sequence length="119" mass="13331">MEKDKNFTFDLSAKGLKIEIKDSFGSLKLELPPDIARPYLAGTDILRERTVREQFIDPLTIMLKILCAISEMSVAYPDGAYAVYPMMRTLLHGLSNACVNLMDAGERKKKIPQNPRGNA</sequence>
<evidence type="ECO:0000313" key="1">
    <source>
        <dbReference type="EMBL" id="OGF83145.1"/>
    </source>
</evidence>
<dbReference type="AlphaFoldDB" id="A0A1F5X5C9"/>
<dbReference type="Proteomes" id="UP000178684">
    <property type="component" value="Unassembled WGS sequence"/>
</dbReference>
<proteinExistence type="predicted"/>
<evidence type="ECO:0000313" key="2">
    <source>
        <dbReference type="Proteomes" id="UP000178684"/>
    </source>
</evidence>
<gene>
    <name evidence="1" type="ORF">A3B18_01745</name>
</gene>
<name>A0A1F5X5C9_9BACT</name>
<dbReference type="EMBL" id="MFIE01000006">
    <property type="protein sequence ID" value="OGF83145.1"/>
    <property type="molecule type" value="Genomic_DNA"/>
</dbReference>
<protein>
    <submittedName>
        <fullName evidence="1">Uncharacterized protein</fullName>
    </submittedName>
</protein>
<reference evidence="1 2" key="1">
    <citation type="journal article" date="2016" name="Nat. Commun.">
        <title>Thousands of microbial genomes shed light on interconnected biogeochemical processes in an aquifer system.</title>
        <authorList>
            <person name="Anantharaman K."/>
            <person name="Brown C.T."/>
            <person name="Hug L.A."/>
            <person name="Sharon I."/>
            <person name="Castelle C.J."/>
            <person name="Probst A.J."/>
            <person name="Thomas B.C."/>
            <person name="Singh A."/>
            <person name="Wilkins M.J."/>
            <person name="Karaoz U."/>
            <person name="Brodie E.L."/>
            <person name="Williams K.H."/>
            <person name="Hubbard S.S."/>
            <person name="Banfield J.F."/>
        </authorList>
    </citation>
    <scope>NUCLEOTIDE SEQUENCE [LARGE SCALE GENOMIC DNA]</scope>
</reference>